<reference evidence="4 5" key="1">
    <citation type="journal article" date="2019" name="Int. J. Syst. Evol. Microbiol.">
        <title>The Global Catalogue of Microorganisms (GCM) 10K type strain sequencing project: providing services to taxonomists for standard genome sequencing and annotation.</title>
        <authorList>
            <consortium name="The Broad Institute Genomics Platform"/>
            <consortium name="The Broad Institute Genome Sequencing Center for Infectious Disease"/>
            <person name="Wu L."/>
            <person name="Ma J."/>
        </authorList>
    </citation>
    <scope>NUCLEOTIDE SEQUENCE [LARGE SCALE GENOMIC DNA]</scope>
    <source>
        <strain evidence="4 5">JCM 10303</strain>
    </source>
</reference>
<dbReference type="InterPro" id="IPR036396">
    <property type="entry name" value="Cyt_P450_sf"/>
</dbReference>
<dbReference type="PROSITE" id="PS00086">
    <property type="entry name" value="CYTOCHROME_P450"/>
    <property type="match status" value="1"/>
</dbReference>
<accession>A0ABN1DZ76</accession>
<dbReference type="CDD" id="cd11029">
    <property type="entry name" value="CYP107-like"/>
    <property type="match status" value="1"/>
</dbReference>
<keyword evidence="2" id="KW-0560">Oxidoreductase</keyword>
<dbReference type="SUPFAM" id="SSF48264">
    <property type="entry name" value="Cytochrome P450"/>
    <property type="match status" value="1"/>
</dbReference>
<evidence type="ECO:0000313" key="5">
    <source>
        <dbReference type="Proteomes" id="UP001500729"/>
    </source>
</evidence>
<dbReference type="InterPro" id="IPR002397">
    <property type="entry name" value="Cyt_P450_B"/>
</dbReference>
<comment type="caution">
    <text evidence="4">The sequence shown here is derived from an EMBL/GenBank/DDBJ whole genome shotgun (WGS) entry which is preliminary data.</text>
</comment>
<gene>
    <name evidence="4" type="ORF">GCM10009533_60920</name>
</gene>
<evidence type="ECO:0000256" key="2">
    <source>
        <dbReference type="RuleBase" id="RU000461"/>
    </source>
</evidence>
<evidence type="ECO:0000256" key="3">
    <source>
        <dbReference type="SAM" id="MobiDB-lite"/>
    </source>
</evidence>
<keyword evidence="2" id="KW-0503">Monooxygenase</keyword>
<dbReference type="Gene3D" id="1.10.630.10">
    <property type="entry name" value="Cytochrome P450"/>
    <property type="match status" value="1"/>
</dbReference>
<feature type="compositionally biased region" description="Pro residues" evidence="3">
    <location>
        <begin position="1"/>
        <end position="10"/>
    </location>
</feature>
<keyword evidence="2" id="KW-0408">Iron</keyword>
<dbReference type="Pfam" id="PF00067">
    <property type="entry name" value="p450"/>
    <property type="match status" value="1"/>
</dbReference>
<dbReference type="InterPro" id="IPR001128">
    <property type="entry name" value="Cyt_P450"/>
</dbReference>
<feature type="region of interest" description="Disordered" evidence="3">
    <location>
        <begin position="1"/>
        <end position="20"/>
    </location>
</feature>
<keyword evidence="2" id="KW-0479">Metal-binding</keyword>
<dbReference type="Proteomes" id="UP001500729">
    <property type="component" value="Unassembled WGS sequence"/>
</dbReference>
<dbReference type="RefSeq" id="WP_009950021.1">
    <property type="nucleotide sequence ID" value="NZ_BAAAGS010000065.1"/>
</dbReference>
<proteinExistence type="inferred from homology"/>
<comment type="similarity">
    <text evidence="1 2">Belongs to the cytochrome P450 family.</text>
</comment>
<keyword evidence="2" id="KW-0349">Heme</keyword>
<dbReference type="PRINTS" id="PR00385">
    <property type="entry name" value="P450"/>
</dbReference>
<dbReference type="PRINTS" id="PR00359">
    <property type="entry name" value="BP450"/>
</dbReference>
<dbReference type="PANTHER" id="PTHR46696:SF1">
    <property type="entry name" value="CYTOCHROME P450 YJIB-RELATED"/>
    <property type="match status" value="1"/>
</dbReference>
<dbReference type="InterPro" id="IPR017972">
    <property type="entry name" value="Cyt_P450_CS"/>
</dbReference>
<sequence length="422" mass="46107">MQPDQSPTPRPESRHSPAAACPHAAVHREERPGGLVTWQISAFSEARAALGDSRFSKDPRRLGEALRAGGRSMFAEYGDNLLDNLLNSDPPDHTRLRRLVGKAFSPATIERLGPTTQRLADELVASMLPAGRADLLAQFAYPFAFGVIARVLGLPPDSYRIFQRWTESMTAPREQGTDRMVAARHLCEHVTELVRRSREWLASAPAETLLDELVSARDDGDRLSENELVATVLLLIIAGHETTVNLIGNGVHALLQHPGQLALLRDHPDLIDGAVEELLRFQPPISKTTLRVTTTDVEVAGTEIPAGSIVNVLVPAANRDQRQFPDADRLDITRPPSAHMSFGHGIHYCIGAPLARMEGRIAIGALLRGLPGLRLAEPAAEIPWRASNILRGLQRLPVRFDSAGADDEVRDRRHAGAARVHA</sequence>
<dbReference type="EMBL" id="BAAAGS010000065">
    <property type="protein sequence ID" value="GAA0554825.1"/>
    <property type="molecule type" value="Genomic_DNA"/>
</dbReference>
<evidence type="ECO:0000256" key="1">
    <source>
        <dbReference type="ARBA" id="ARBA00010617"/>
    </source>
</evidence>
<dbReference type="PANTHER" id="PTHR46696">
    <property type="entry name" value="P450, PUTATIVE (EUROFUNG)-RELATED"/>
    <property type="match status" value="1"/>
</dbReference>
<name>A0ABN1DZ76_SACER</name>
<evidence type="ECO:0000313" key="4">
    <source>
        <dbReference type="EMBL" id="GAA0554825.1"/>
    </source>
</evidence>
<keyword evidence="5" id="KW-1185">Reference proteome</keyword>
<organism evidence="4 5">
    <name type="scientific">Saccharopolyspora erythraea</name>
    <name type="common">Streptomyces erythraeus</name>
    <dbReference type="NCBI Taxonomy" id="1836"/>
    <lineage>
        <taxon>Bacteria</taxon>
        <taxon>Bacillati</taxon>
        <taxon>Actinomycetota</taxon>
        <taxon>Actinomycetes</taxon>
        <taxon>Pseudonocardiales</taxon>
        <taxon>Pseudonocardiaceae</taxon>
        <taxon>Saccharopolyspora</taxon>
    </lineage>
</organism>
<protein>
    <submittedName>
        <fullName evidence="4">Cytochrome P450</fullName>
    </submittedName>
</protein>